<evidence type="ECO:0000313" key="2">
    <source>
        <dbReference type="EMBL" id="QIQ08537.1"/>
    </source>
</evidence>
<gene>
    <name evidence="2" type="primary">ORF29</name>
</gene>
<feature type="compositionally biased region" description="Low complexity" evidence="1">
    <location>
        <begin position="72"/>
        <end position="83"/>
    </location>
</feature>
<proteinExistence type="predicted"/>
<organism evidence="2">
    <name type="scientific">Carcinus maenas virus 1</name>
    <dbReference type="NCBI Taxonomy" id="2704945"/>
    <lineage>
        <taxon>Viruses</taxon>
    </lineage>
</organism>
<sequence>MADDAQASTLVLKMAKENADNMAEVSNQLGTIKNVLADVETNAEDAVYDAPDGGGGAAPDSTTSPLYDYDMSSSPVPSPASSPRQQQYNNTSPYPSLTPQQQQGQQGQMPMSGVRSSAAAPPPVINNNPLDNVRFSQTFKDLLNASMLNFIKAPPPTGFNRDINVYTRCSNPDCQKKHETHEVMALMKLALAVK</sequence>
<feature type="region of interest" description="Disordered" evidence="1">
    <location>
        <begin position="46"/>
        <end position="128"/>
    </location>
</feature>
<dbReference type="EMBL" id="MN604015">
    <property type="protein sequence ID" value="QIQ08537.1"/>
    <property type="molecule type" value="Genomic_DNA"/>
</dbReference>
<reference evidence="2" key="1">
    <citation type="journal article" date="2020" name="MBio">
        <title>A New Family of DNA Viruses Causing Disease in Crustaceans from Diverse Aquatic Biomes.</title>
        <authorList>
            <person name="Subramaniam K."/>
            <person name="Behringer D.C."/>
            <person name="Bojko J."/>
            <person name="Yutin N."/>
            <person name="Clark A.S."/>
            <person name="Bateman K.S."/>
            <person name="van Aerle R."/>
            <person name="Bass D."/>
            <person name="Kerr R.C."/>
            <person name="Koonin E.V."/>
            <person name="Stentiford G.D."/>
            <person name="Waltzek T.B."/>
        </authorList>
    </citation>
    <scope>NUCLEOTIDE SEQUENCE</scope>
</reference>
<protein>
    <submittedName>
        <fullName evidence="2">Uncharacterized protein</fullName>
    </submittedName>
</protein>
<name>A0A6G9HEP3_9VIRU</name>
<feature type="compositionally biased region" description="Polar residues" evidence="1">
    <location>
        <begin position="84"/>
        <end position="99"/>
    </location>
</feature>
<accession>A0A6G9HEP3</accession>
<evidence type="ECO:0000256" key="1">
    <source>
        <dbReference type="SAM" id="MobiDB-lite"/>
    </source>
</evidence>